<keyword evidence="3" id="KW-1185">Reference proteome</keyword>
<evidence type="ECO:0000256" key="1">
    <source>
        <dbReference type="SAM" id="MobiDB-lite"/>
    </source>
</evidence>
<accession>A0AAD9B990</accession>
<dbReference type="EMBL" id="JASDAP010000026">
    <property type="protein sequence ID" value="KAK1878473.1"/>
    <property type="molecule type" value="Genomic_DNA"/>
</dbReference>
<proteinExistence type="predicted"/>
<sequence length="99" mass="10125">MTLCCQSLHSWRASQGYQGGTGHFGSCVSCTVLHREAGPGCGTPDPPRGSPSAPGLTGLITPPSARAEPKCLAAAAAGPQSRSCMELNSFTEASIYTDN</sequence>
<evidence type="ECO:0000313" key="3">
    <source>
        <dbReference type="Proteomes" id="UP001228049"/>
    </source>
</evidence>
<evidence type="ECO:0000313" key="2">
    <source>
        <dbReference type="EMBL" id="KAK1878473.1"/>
    </source>
</evidence>
<name>A0AAD9B990_DISEL</name>
<reference evidence="2" key="1">
    <citation type="submission" date="2023-04" db="EMBL/GenBank/DDBJ databases">
        <title>Chromosome-level genome of Chaenocephalus aceratus.</title>
        <authorList>
            <person name="Park H."/>
        </authorList>
    </citation>
    <scope>NUCLEOTIDE SEQUENCE</scope>
    <source>
        <strain evidence="2">DE</strain>
        <tissue evidence="2">Muscle</tissue>
    </source>
</reference>
<protein>
    <submittedName>
        <fullName evidence="2">Kinesin-like protein KIF13B</fullName>
    </submittedName>
</protein>
<organism evidence="2 3">
    <name type="scientific">Dissostichus eleginoides</name>
    <name type="common">Patagonian toothfish</name>
    <name type="synonym">Dissostichus amissus</name>
    <dbReference type="NCBI Taxonomy" id="100907"/>
    <lineage>
        <taxon>Eukaryota</taxon>
        <taxon>Metazoa</taxon>
        <taxon>Chordata</taxon>
        <taxon>Craniata</taxon>
        <taxon>Vertebrata</taxon>
        <taxon>Euteleostomi</taxon>
        <taxon>Actinopterygii</taxon>
        <taxon>Neopterygii</taxon>
        <taxon>Teleostei</taxon>
        <taxon>Neoteleostei</taxon>
        <taxon>Acanthomorphata</taxon>
        <taxon>Eupercaria</taxon>
        <taxon>Perciformes</taxon>
        <taxon>Notothenioidei</taxon>
        <taxon>Nototheniidae</taxon>
        <taxon>Dissostichus</taxon>
    </lineage>
</organism>
<gene>
    <name evidence="2" type="ORF">KUDE01_026602</name>
</gene>
<feature type="region of interest" description="Disordered" evidence="1">
    <location>
        <begin position="39"/>
        <end position="60"/>
    </location>
</feature>
<dbReference type="Proteomes" id="UP001228049">
    <property type="component" value="Unassembled WGS sequence"/>
</dbReference>
<dbReference type="AlphaFoldDB" id="A0AAD9B990"/>
<comment type="caution">
    <text evidence="2">The sequence shown here is derived from an EMBL/GenBank/DDBJ whole genome shotgun (WGS) entry which is preliminary data.</text>
</comment>